<keyword evidence="3" id="KW-1185">Reference proteome</keyword>
<organism evidence="2 3">
    <name type="scientific">Sphingomonas trueperi</name>
    <dbReference type="NCBI Taxonomy" id="53317"/>
    <lineage>
        <taxon>Bacteria</taxon>
        <taxon>Pseudomonadati</taxon>
        <taxon>Pseudomonadota</taxon>
        <taxon>Alphaproteobacteria</taxon>
        <taxon>Sphingomonadales</taxon>
        <taxon>Sphingomonadaceae</taxon>
        <taxon>Sphingomonas</taxon>
    </lineage>
</organism>
<name>A0A7X5Y2I6_9SPHN</name>
<feature type="region of interest" description="Disordered" evidence="1">
    <location>
        <begin position="15"/>
        <end position="42"/>
    </location>
</feature>
<evidence type="ECO:0000256" key="1">
    <source>
        <dbReference type="SAM" id="MobiDB-lite"/>
    </source>
</evidence>
<gene>
    <name evidence="2" type="ORF">GGR89_004227</name>
</gene>
<sequence>MTGHLQPIREALSRIEEPEIDDHAGGAGFAGPRHARPESEMPDDCPVVPVGTENGTFYFLTALGELRALAPDKVANKHIVAMFAPDSNYLERAWPRRKEIAQVDEAGKPVKDKDGNVIKEWVTVGWNTEIVSALLMDTCAQKGVWNPRERVRGRGAWRADDGSLILHCGNHLLINGRWVRPGEYGGMVYPMQTPIPRPDGAPRAKAEVMAPRLTAWLRDRGVEIPSDASPSRLLLEILRTWNWARPMIDPVLLLGWFGAAMVGGALKYRPLVWVTGGAEAGKSTLLELIGYLFNGAILQSPKASEAGVRQTLGQQSLPVNLDESEADKDNSKIYALIELARLAATSQGNMLKGGQDHKATEFRAESCFLFSSILVPPMEPADRSRFAYLELGALPPGARSPNFDRHVGELRAIGAWLLKRFADNWHRWSMLLDAYRDALIDIGKQKNRAADQFGTLRAAAELLLHDGEPDAEELALWGGLLGREAMDETSSAEAEPMLCLSHLRSMPVNLVGVGPQRLVSEWLMDATAPLISTALDPAATEAKERRAKAQAAIGRIGLKVVQEDGKDWLAVATNHVGLARLLQDTKFRDGVWTQALARLPGAIKSGRERAAIRFAGHQSRCTLIPIAVALPGEEDAPAIAVQKMETAL</sequence>
<evidence type="ECO:0000313" key="2">
    <source>
        <dbReference type="EMBL" id="NJB99881.1"/>
    </source>
</evidence>
<dbReference type="AlphaFoldDB" id="A0A7X5Y2I6"/>
<feature type="compositionally biased region" description="Basic and acidic residues" evidence="1">
    <location>
        <begin position="15"/>
        <end position="24"/>
    </location>
</feature>
<dbReference type="EMBL" id="JAATJB010000023">
    <property type="protein sequence ID" value="NJB99881.1"/>
    <property type="molecule type" value="Genomic_DNA"/>
</dbReference>
<proteinExistence type="predicted"/>
<reference evidence="2 3" key="1">
    <citation type="submission" date="2020-03" db="EMBL/GenBank/DDBJ databases">
        <title>Genomic Encyclopedia of Type Strains, Phase IV (KMG-IV): sequencing the most valuable type-strain genomes for metagenomic binning, comparative biology and taxonomic classification.</title>
        <authorList>
            <person name="Goeker M."/>
        </authorList>
    </citation>
    <scope>NUCLEOTIDE SEQUENCE [LARGE SCALE GENOMIC DNA]</scope>
    <source>
        <strain evidence="2 3">DSM 7225</strain>
    </source>
</reference>
<comment type="caution">
    <text evidence="2">The sequence shown here is derived from an EMBL/GenBank/DDBJ whole genome shotgun (WGS) entry which is preliminary data.</text>
</comment>
<dbReference type="RefSeq" id="WP_343794890.1">
    <property type="nucleotide sequence ID" value="NZ_BAAADY010000034.1"/>
</dbReference>
<dbReference type="Proteomes" id="UP000531251">
    <property type="component" value="Unassembled WGS sequence"/>
</dbReference>
<protein>
    <recommendedName>
        <fullName evidence="4">DNA primase/helicase</fullName>
    </recommendedName>
</protein>
<evidence type="ECO:0000313" key="3">
    <source>
        <dbReference type="Proteomes" id="UP000531251"/>
    </source>
</evidence>
<evidence type="ECO:0008006" key="4">
    <source>
        <dbReference type="Google" id="ProtNLM"/>
    </source>
</evidence>
<accession>A0A7X5Y2I6</accession>